<protein>
    <submittedName>
        <fullName evidence="2">CFI-box-CTERM domain-containing protein</fullName>
    </submittedName>
</protein>
<evidence type="ECO:0000313" key="2">
    <source>
        <dbReference type="EMBL" id="MFC5457811.1"/>
    </source>
</evidence>
<dbReference type="EMBL" id="JBHSMQ010000013">
    <property type="protein sequence ID" value="MFC5457811.1"/>
    <property type="molecule type" value="Genomic_DNA"/>
</dbReference>
<keyword evidence="1" id="KW-1133">Transmembrane helix</keyword>
<reference evidence="3" key="1">
    <citation type="journal article" date="2019" name="Int. J. Syst. Evol. Microbiol.">
        <title>The Global Catalogue of Microorganisms (GCM) 10K type strain sequencing project: providing services to taxonomists for standard genome sequencing and annotation.</title>
        <authorList>
            <consortium name="The Broad Institute Genomics Platform"/>
            <consortium name="The Broad Institute Genome Sequencing Center for Infectious Disease"/>
            <person name="Wu L."/>
            <person name="Ma J."/>
        </authorList>
    </citation>
    <scope>NUCLEOTIDE SEQUENCE [LARGE SCALE GENOMIC DNA]</scope>
    <source>
        <strain evidence="3">CGMCC 4.1469</strain>
    </source>
</reference>
<dbReference type="NCBIfam" id="NF041770">
    <property type="entry name" value="CFI_box_CTERM"/>
    <property type="match status" value="1"/>
</dbReference>
<evidence type="ECO:0000256" key="1">
    <source>
        <dbReference type="SAM" id="Phobius"/>
    </source>
</evidence>
<keyword evidence="1" id="KW-0472">Membrane</keyword>
<dbReference type="Proteomes" id="UP001596052">
    <property type="component" value="Unassembled WGS sequence"/>
</dbReference>
<comment type="caution">
    <text evidence="2">The sequence shown here is derived from an EMBL/GenBank/DDBJ whole genome shotgun (WGS) entry which is preliminary data.</text>
</comment>
<keyword evidence="3" id="KW-1185">Reference proteome</keyword>
<dbReference type="InterPro" id="IPR049886">
    <property type="entry name" value="CFI_box_CTERM_dom"/>
</dbReference>
<organism evidence="2 3">
    <name type="scientific">Prosthecobacter fluviatilis</name>
    <dbReference type="NCBI Taxonomy" id="445931"/>
    <lineage>
        <taxon>Bacteria</taxon>
        <taxon>Pseudomonadati</taxon>
        <taxon>Verrucomicrobiota</taxon>
        <taxon>Verrucomicrobiia</taxon>
        <taxon>Verrucomicrobiales</taxon>
        <taxon>Verrucomicrobiaceae</taxon>
        <taxon>Prosthecobacter</taxon>
    </lineage>
</organism>
<gene>
    <name evidence="2" type="ORF">ACFQDI_23280</name>
</gene>
<evidence type="ECO:0000313" key="3">
    <source>
        <dbReference type="Proteomes" id="UP001596052"/>
    </source>
</evidence>
<feature type="transmembrane region" description="Helical" evidence="1">
    <location>
        <begin position="74"/>
        <end position="96"/>
    </location>
</feature>
<keyword evidence="1" id="KW-0812">Transmembrane</keyword>
<proteinExistence type="predicted"/>
<name>A0ABW0KXQ1_9BACT</name>
<sequence>MALSILDASENFIRSVEERFQKVEYKDRNGLRITGLRPSELLAFHTLTTQMAQQRDKPAYELAIELDEDARKHVFIFFVLVPLFSAVTSSSMVYVAPDGPAGASLAYGRFFITDPVEFVDLRDLTQAADYGRLQGLLKGRVVLVDMESNFVMPAKDDPTRSYSYCEAEMAKMMRTYHAIVWKGGYHKVLVYQKGTKSLTSYPPQFGKASCFIATAACATPDAWEVRALRAFRDEVLNRSACGRLFSRSYHRLSPPLAQWVAGTQKRQHLVRRFFVNPLARVVRRLRA</sequence>
<dbReference type="RefSeq" id="WP_377171523.1">
    <property type="nucleotide sequence ID" value="NZ_JBHSMQ010000013.1"/>
</dbReference>
<accession>A0ABW0KXQ1</accession>